<dbReference type="EMBL" id="CABFNO020001317">
    <property type="protein sequence ID" value="CAG9980715.1"/>
    <property type="molecule type" value="Genomic_DNA"/>
</dbReference>
<comment type="caution">
    <text evidence="1">The sequence shown here is derived from an EMBL/GenBank/DDBJ whole genome shotgun (WGS) entry which is preliminary data.</text>
</comment>
<gene>
    <name evidence="1" type="ORF">CBYS24578_00007599</name>
</gene>
<evidence type="ECO:0000313" key="2">
    <source>
        <dbReference type="Proteomes" id="UP000754883"/>
    </source>
</evidence>
<name>A0A9N9U5K6_9HYPO</name>
<accession>A0A9N9U5K6</accession>
<organism evidence="1 2">
    <name type="scientific">Clonostachys byssicola</name>
    <dbReference type="NCBI Taxonomy" id="160290"/>
    <lineage>
        <taxon>Eukaryota</taxon>
        <taxon>Fungi</taxon>
        <taxon>Dikarya</taxon>
        <taxon>Ascomycota</taxon>
        <taxon>Pezizomycotina</taxon>
        <taxon>Sordariomycetes</taxon>
        <taxon>Hypocreomycetidae</taxon>
        <taxon>Hypocreales</taxon>
        <taxon>Bionectriaceae</taxon>
        <taxon>Clonostachys</taxon>
    </lineage>
</organism>
<evidence type="ECO:0000313" key="1">
    <source>
        <dbReference type="EMBL" id="CAG9980715.1"/>
    </source>
</evidence>
<dbReference type="AlphaFoldDB" id="A0A9N9U5K6"/>
<reference evidence="1 2" key="2">
    <citation type="submission" date="2021-10" db="EMBL/GenBank/DDBJ databases">
        <authorList>
            <person name="Piombo E."/>
        </authorList>
    </citation>
    <scope>NUCLEOTIDE SEQUENCE [LARGE SCALE GENOMIC DNA]</scope>
</reference>
<keyword evidence="2" id="KW-1185">Reference proteome</keyword>
<proteinExistence type="predicted"/>
<protein>
    <submittedName>
        <fullName evidence="1">Uncharacterized protein</fullName>
    </submittedName>
</protein>
<reference evidence="2" key="1">
    <citation type="submission" date="2019-06" db="EMBL/GenBank/DDBJ databases">
        <authorList>
            <person name="Broberg M."/>
        </authorList>
    </citation>
    <scope>NUCLEOTIDE SEQUENCE [LARGE SCALE GENOMIC DNA]</scope>
</reference>
<sequence length="109" mass="12535">MLSWLGHPDKSDQLQAASCIAMLMQSTSPLIRRRLCMLYRAISRTAHFARWPSPPDKDRVNYWERRLMPLAARSVYLVSGNMPSLPWQSDRPVLVSAVTPIIEDREVKV</sequence>
<dbReference type="Proteomes" id="UP000754883">
    <property type="component" value="Unassembled WGS sequence"/>
</dbReference>